<evidence type="ECO:0000313" key="6">
    <source>
        <dbReference type="EMBL" id="HDD45179.1"/>
    </source>
</evidence>
<comment type="caution">
    <text evidence="6">The sequence shown here is derived from an EMBL/GenBank/DDBJ whole genome shotgun (WGS) entry which is preliminary data.</text>
</comment>
<dbReference type="GO" id="GO:0003677">
    <property type="term" value="F:DNA binding"/>
    <property type="evidence" value="ECO:0007669"/>
    <property type="project" value="UniProtKB-KW"/>
</dbReference>
<evidence type="ECO:0000256" key="4">
    <source>
        <dbReference type="ARBA" id="ARBA00023125"/>
    </source>
</evidence>
<evidence type="ECO:0000256" key="3">
    <source>
        <dbReference type="ARBA" id="ARBA00022578"/>
    </source>
</evidence>
<keyword evidence="4" id="KW-0238">DNA-binding</keyword>
<comment type="function">
    <text evidence="1">Required for the transposition of the insertion element.</text>
</comment>
<gene>
    <name evidence="6" type="ORF">ENG63_10030</name>
</gene>
<dbReference type="AlphaFoldDB" id="A0A7C0U3X3"/>
<proteinExistence type="inferred from homology"/>
<protein>
    <recommendedName>
        <fullName evidence="7">Mutator family transposase</fullName>
    </recommendedName>
</protein>
<name>A0A7C0U3X3_DESA2</name>
<dbReference type="Pfam" id="PF00872">
    <property type="entry name" value="Transposase_mut"/>
    <property type="match status" value="1"/>
</dbReference>
<accession>A0A7C0U3X3</accession>
<evidence type="ECO:0000256" key="5">
    <source>
        <dbReference type="ARBA" id="ARBA00023172"/>
    </source>
</evidence>
<evidence type="ECO:0008006" key="7">
    <source>
        <dbReference type="Google" id="ProtNLM"/>
    </source>
</evidence>
<sequence length="82" mass="10020">MEKTGKDLKKIYQSSTEKEALKEFERFKKRWIVKYPESIQRVIYTTNLIKRAIKEIRKNIKVIRVLPFVESVKKIVYLQIRY</sequence>
<organism evidence="6">
    <name type="scientific">Desulfofervidus auxilii</name>
    <dbReference type="NCBI Taxonomy" id="1621989"/>
    <lineage>
        <taxon>Bacteria</taxon>
        <taxon>Pseudomonadati</taxon>
        <taxon>Thermodesulfobacteriota</taxon>
        <taxon>Candidatus Desulfofervidia</taxon>
        <taxon>Candidatus Desulfofervidales</taxon>
        <taxon>Candidatus Desulfofervidaceae</taxon>
        <taxon>Candidatus Desulfofervidus</taxon>
    </lineage>
</organism>
<keyword evidence="5" id="KW-0233">DNA recombination</keyword>
<comment type="similarity">
    <text evidence="2">Belongs to the transposase mutator family.</text>
</comment>
<dbReference type="InterPro" id="IPR001207">
    <property type="entry name" value="Transposase_mutator"/>
</dbReference>
<keyword evidence="3" id="KW-0815">Transposition</keyword>
<reference evidence="6" key="1">
    <citation type="journal article" date="2020" name="mSystems">
        <title>Genome- and Community-Level Interaction Insights into Carbon Utilization and Element Cycling Functions of Hydrothermarchaeota in Hydrothermal Sediment.</title>
        <authorList>
            <person name="Zhou Z."/>
            <person name="Liu Y."/>
            <person name="Xu W."/>
            <person name="Pan J."/>
            <person name="Luo Z.H."/>
            <person name="Li M."/>
        </authorList>
    </citation>
    <scope>NUCLEOTIDE SEQUENCE [LARGE SCALE GENOMIC DNA]</scope>
    <source>
        <strain evidence="6">HyVt-233</strain>
    </source>
</reference>
<evidence type="ECO:0000256" key="1">
    <source>
        <dbReference type="ARBA" id="ARBA00002190"/>
    </source>
</evidence>
<dbReference type="GO" id="GO:0004803">
    <property type="term" value="F:transposase activity"/>
    <property type="evidence" value="ECO:0007669"/>
    <property type="project" value="InterPro"/>
</dbReference>
<evidence type="ECO:0000256" key="2">
    <source>
        <dbReference type="ARBA" id="ARBA00010961"/>
    </source>
</evidence>
<dbReference type="EMBL" id="DRBS01000371">
    <property type="protein sequence ID" value="HDD45179.1"/>
    <property type="molecule type" value="Genomic_DNA"/>
</dbReference>
<dbReference type="GO" id="GO:0006313">
    <property type="term" value="P:DNA transposition"/>
    <property type="evidence" value="ECO:0007669"/>
    <property type="project" value="InterPro"/>
</dbReference>
<dbReference type="Proteomes" id="UP000886289">
    <property type="component" value="Unassembled WGS sequence"/>
</dbReference>